<gene>
    <name evidence="5" type="ORF">SAMN02745716_1616</name>
</gene>
<dbReference type="InterPro" id="IPR007863">
    <property type="entry name" value="Peptidase_M16_C"/>
</dbReference>
<dbReference type="PROSITE" id="PS00143">
    <property type="entry name" value="INSULINASE"/>
    <property type="match status" value="1"/>
</dbReference>
<dbReference type="Pfam" id="PF00675">
    <property type="entry name" value="Peptidase_M16"/>
    <property type="match status" value="1"/>
</dbReference>
<dbReference type="InterPro" id="IPR011249">
    <property type="entry name" value="Metalloenz_LuxS/M16"/>
</dbReference>
<dbReference type="InterPro" id="IPR011765">
    <property type="entry name" value="Pept_M16_N"/>
</dbReference>
<feature type="domain" description="Peptidase M16 C-terminal" evidence="4">
    <location>
        <begin position="175"/>
        <end position="349"/>
    </location>
</feature>
<evidence type="ECO:0000256" key="2">
    <source>
        <dbReference type="RuleBase" id="RU004447"/>
    </source>
</evidence>
<comment type="similarity">
    <text evidence="1 2">Belongs to the peptidase M16 family.</text>
</comment>
<dbReference type="AlphaFoldDB" id="A0A1H6FU78"/>
<evidence type="ECO:0000313" key="5">
    <source>
        <dbReference type="EMBL" id="SEH14381.1"/>
    </source>
</evidence>
<evidence type="ECO:0000256" key="1">
    <source>
        <dbReference type="ARBA" id="ARBA00007261"/>
    </source>
</evidence>
<dbReference type="InterPro" id="IPR001431">
    <property type="entry name" value="Pept_M16_Zn_BS"/>
</dbReference>
<dbReference type="Pfam" id="PF05193">
    <property type="entry name" value="Peptidase_M16_C"/>
    <property type="match status" value="1"/>
</dbReference>
<name>A0A1H6FU78_THEAL</name>
<dbReference type="GO" id="GO:0004222">
    <property type="term" value="F:metalloendopeptidase activity"/>
    <property type="evidence" value="ECO:0007669"/>
    <property type="project" value="InterPro"/>
</dbReference>
<feature type="domain" description="Peptidase M16 N-terminal" evidence="3">
    <location>
        <begin position="22"/>
        <end position="166"/>
    </location>
</feature>
<dbReference type="InterPro" id="IPR050361">
    <property type="entry name" value="MPP/UQCRC_Complex"/>
</dbReference>
<dbReference type="SUPFAM" id="SSF63411">
    <property type="entry name" value="LuxS/MPP-like metallohydrolase"/>
    <property type="match status" value="2"/>
</dbReference>
<dbReference type="STRING" id="29539.SAMN02745716_1616"/>
<reference evidence="6" key="1">
    <citation type="submission" date="2016-10" db="EMBL/GenBank/DDBJ databases">
        <authorList>
            <person name="Varghese N."/>
            <person name="Submissions S."/>
        </authorList>
    </citation>
    <scope>NUCLEOTIDE SEQUENCE [LARGE SCALE GENOMIC DNA]</scope>
    <source>
        <strain evidence="6">ATCC 35263</strain>
    </source>
</reference>
<dbReference type="Gene3D" id="3.30.830.10">
    <property type="entry name" value="Metalloenzyme, LuxS/M16 peptidase-like"/>
    <property type="match status" value="2"/>
</dbReference>
<dbReference type="PANTHER" id="PTHR11851:SF49">
    <property type="entry name" value="MITOCHONDRIAL-PROCESSING PEPTIDASE SUBUNIT ALPHA"/>
    <property type="match status" value="1"/>
</dbReference>
<keyword evidence="6" id="KW-1185">Reference proteome</keyword>
<accession>A0A1H6FU78</accession>
<organism evidence="5 6">
    <name type="scientific">Thermoleophilum album</name>
    <dbReference type="NCBI Taxonomy" id="29539"/>
    <lineage>
        <taxon>Bacteria</taxon>
        <taxon>Bacillati</taxon>
        <taxon>Actinomycetota</taxon>
        <taxon>Thermoleophilia</taxon>
        <taxon>Thermoleophilales</taxon>
        <taxon>Thermoleophilaceae</taxon>
        <taxon>Thermoleophilum</taxon>
    </lineage>
</organism>
<sequence>MPAAVGANSDGPLITRLASGARVASERIEGVRSVAVGFWIRCGSRDEPEDLAGVSHFLEHLLFKGSARYSSREIDEIFDALGAEANAGTGKETTSVYARLLDRHLERAFDVIQDMVLRPVYAEVDSERQVILEEIAMYEDEPQDRVHDLLARALFADHPLGRPILGRAEVIANVPVERVARYHDETYRPRNIVVAAAGSVDHERLVALCEQAFSDLEPDNGPTDLPADAPSDGASRVRFQRKDTEQFHVCIGAPGLARADERRFALRILDTILGGSSSSRLFQEVREKRGLAYSVYSYASQFVDSGQVAIYVGTRPDRVNESLEVIGSELRRLIEEGVTAEELERARENAKGRTVLAMESTLARMNRLGSSLLTDVPLLSLDEVLERYDAVSADEVVTLARELWRPERLCAAAIGRDEETWRRGLGAVAPSLAAAAEAAEAAA</sequence>
<evidence type="ECO:0000259" key="4">
    <source>
        <dbReference type="Pfam" id="PF05193"/>
    </source>
</evidence>
<evidence type="ECO:0000259" key="3">
    <source>
        <dbReference type="Pfam" id="PF00675"/>
    </source>
</evidence>
<protein>
    <submittedName>
        <fullName evidence="5">Predicted Zn-dependent peptidase</fullName>
    </submittedName>
</protein>
<dbReference type="GO" id="GO:0046872">
    <property type="term" value="F:metal ion binding"/>
    <property type="evidence" value="ECO:0007669"/>
    <property type="project" value="InterPro"/>
</dbReference>
<dbReference type="PANTHER" id="PTHR11851">
    <property type="entry name" value="METALLOPROTEASE"/>
    <property type="match status" value="1"/>
</dbReference>
<dbReference type="Proteomes" id="UP000222056">
    <property type="component" value="Unassembled WGS sequence"/>
</dbReference>
<dbReference type="EMBL" id="FNWJ01000002">
    <property type="protein sequence ID" value="SEH14381.1"/>
    <property type="molecule type" value="Genomic_DNA"/>
</dbReference>
<proteinExistence type="inferred from homology"/>
<evidence type="ECO:0000313" key="6">
    <source>
        <dbReference type="Proteomes" id="UP000222056"/>
    </source>
</evidence>
<dbReference type="RefSeq" id="WP_093117991.1">
    <property type="nucleotide sequence ID" value="NZ_FNWJ01000002.1"/>
</dbReference>
<dbReference type="GO" id="GO:0006508">
    <property type="term" value="P:proteolysis"/>
    <property type="evidence" value="ECO:0007669"/>
    <property type="project" value="InterPro"/>
</dbReference>